<protein>
    <recommendedName>
        <fullName evidence="3">DUF3095 domain-containing protein</fullName>
    </recommendedName>
</protein>
<dbReference type="EMBL" id="AP025028">
    <property type="protein sequence ID" value="BDA79644.1"/>
    <property type="molecule type" value="Genomic_DNA"/>
</dbReference>
<dbReference type="Pfam" id="PF11294">
    <property type="entry name" value="DUF3095"/>
    <property type="match status" value="1"/>
</dbReference>
<sequence>MPVPEDWFLLITDIAGSTKAIDNGRYKDVNTAGGLIAIAVANVYGHMDFPFVFGGDGVTFLLPITYLPSVRSAIADTIGKIRTTFDLEMKAGIVPVQELYKRGATVYLSKFEASIHYNQCLIFGNGLDLAESWVKSQEDESFLVRETERTTDADFTGFTCRWQDIPSEKGEVVSMIVEPTRKDYESTAKIISRVLNFIRMEFGEEEDYHPVPLSQLELDKGPYQEKEALVHSNGKKGIEYYLRLAKIKFEKLAVSMAIKYKIPLKSSHYRLDKLKEYQARSADFRKFDGTLKMVIHGSKKSRIALEQFLENMESDGLILFGHFVSTKSLMTCILKAGASQEVHFVDGAGGGLTLAAKEWKQKRKMATSKQEVV</sequence>
<evidence type="ECO:0008006" key="3">
    <source>
        <dbReference type="Google" id="ProtNLM"/>
    </source>
</evidence>
<name>A0ABM7UL32_9LEPT</name>
<dbReference type="Proteomes" id="UP000245263">
    <property type="component" value="Chromosome 1"/>
</dbReference>
<proteinExistence type="predicted"/>
<reference evidence="1 2" key="1">
    <citation type="submission" date="2021-08" db="EMBL/GenBank/DDBJ databases">
        <title>Complete genome sequence of Leptospira kobayashii strain E30.</title>
        <authorList>
            <person name="Nakao R."/>
            <person name="Nakamura S."/>
            <person name="Masuzawa T."/>
            <person name="Koizumi N."/>
        </authorList>
    </citation>
    <scope>NUCLEOTIDE SEQUENCE [LARGE SCALE GENOMIC DNA]</scope>
    <source>
        <strain evidence="1 2">E30</strain>
    </source>
</reference>
<gene>
    <name evidence="1" type="ORF">LPTSP3_g25740</name>
</gene>
<accession>A0ABM7UL32</accession>
<dbReference type="InterPro" id="IPR021445">
    <property type="entry name" value="DUF3095"/>
</dbReference>
<keyword evidence="2" id="KW-1185">Reference proteome</keyword>
<organism evidence="1 2">
    <name type="scientific">Leptospira kobayashii</name>
    <dbReference type="NCBI Taxonomy" id="1917830"/>
    <lineage>
        <taxon>Bacteria</taxon>
        <taxon>Pseudomonadati</taxon>
        <taxon>Spirochaetota</taxon>
        <taxon>Spirochaetia</taxon>
        <taxon>Leptospirales</taxon>
        <taxon>Leptospiraceae</taxon>
        <taxon>Leptospira</taxon>
    </lineage>
</organism>
<evidence type="ECO:0000313" key="1">
    <source>
        <dbReference type="EMBL" id="BDA79644.1"/>
    </source>
</evidence>
<evidence type="ECO:0000313" key="2">
    <source>
        <dbReference type="Proteomes" id="UP000245263"/>
    </source>
</evidence>